<dbReference type="InterPro" id="IPR040194">
    <property type="entry name" value="Cwf19-like"/>
</dbReference>
<dbReference type="Pfam" id="PF00076">
    <property type="entry name" value="RRM_1"/>
    <property type="match status" value="1"/>
</dbReference>
<feature type="compositionally biased region" description="Low complexity" evidence="2">
    <location>
        <begin position="309"/>
        <end position="342"/>
    </location>
</feature>
<dbReference type="GO" id="GO:0071014">
    <property type="term" value="C:post-mRNA release spliceosomal complex"/>
    <property type="evidence" value="ECO:0007669"/>
    <property type="project" value="TreeGrafter"/>
</dbReference>
<dbReference type="VEuPathDB" id="ToxoDB:EAH_00007200"/>
<dbReference type="InterPro" id="IPR036265">
    <property type="entry name" value="HIT-like_sf"/>
</dbReference>
<feature type="compositionally biased region" description="Polar residues" evidence="2">
    <location>
        <begin position="51"/>
        <end position="70"/>
    </location>
</feature>
<evidence type="ECO:0000256" key="1">
    <source>
        <dbReference type="PROSITE-ProRule" id="PRU00176"/>
    </source>
</evidence>
<dbReference type="Gene3D" id="3.30.70.330">
    <property type="match status" value="1"/>
</dbReference>
<dbReference type="Proteomes" id="UP000018050">
    <property type="component" value="Unassembled WGS sequence"/>
</dbReference>
<dbReference type="SMART" id="SM00360">
    <property type="entry name" value="RRM"/>
    <property type="match status" value="1"/>
</dbReference>
<organism evidence="4 5">
    <name type="scientific">Eimeria acervulina</name>
    <name type="common">Coccidian parasite</name>
    <dbReference type="NCBI Taxonomy" id="5801"/>
    <lineage>
        <taxon>Eukaryota</taxon>
        <taxon>Sar</taxon>
        <taxon>Alveolata</taxon>
        <taxon>Apicomplexa</taxon>
        <taxon>Conoidasida</taxon>
        <taxon>Coccidia</taxon>
        <taxon>Eucoccidiorida</taxon>
        <taxon>Eimeriorina</taxon>
        <taxon>Eimeriidae</taxon>
        <taxon>Eimeria</taxon>
    </lineage>
</organism>
<feature type="region of interest" description="Disordered" evidence="2">
    <location>
        <begin position="309"/>
        <end position="364"/>
    </location>
</feature>
<dbReference type="GeneID" id="25268790"/>
<protein>
    <recommendedName>
        <fullName evidence="3">RRM domain-containing protein</fullName>
    </recommendedName>
</protein>
<gene>
    <name evidence="4" type="ORF">EAH_00007200</name>
</gene>
<keyword evidence="5" id="KW-1185">Reference proteome</keyword>
<dbReference type="OMA" id="DCIVYER"/>
<dbReference type="PROSITE" id="PS50102">
    <property type="entry name" value="RRM"/>
    <property type="match status" value="1"/>
</dbReference>
<accession>U6GDL6</accession>
<dbReference type="PANTHER" id="PTHR12072">
    <property type="entry name" value="CWF19, CELL CYCLE CONTROL PROTEIN"/>
    <property type="match status" value="1"/>
</dbReference>
<dbReference type="Pfam" id="PF04677">
    <property type="entry name" value="CwfJ_C_1"/>
    <property type="match status" value="1"/>
</dbReference>
<dbReference type="PANTHER" id="PTHR12072:SF4">
    <property type="entry name" value="CWF19-LIKE PROTEIN 1"/>
    <property type="match status" value="1"/>
</dbReference>
<dbReference type="CDD" id="cd00590">
    <property type="entry name" value="RRM_SF"/>
    <property type="match status" value="1"/>
</dbReference>
<dbReference type="InterPro" id="IPR000504">
    <property type="entry name" value="RRM_dom"/>
</dbReference>
<feature type="compositionally biased region" description="Low complexity" evidence="2">
    <location>
        <begin position="152"/>
        <end position="166"/>
    </location>
</feature>
<dbReference type="OrthoDB" id="444325at2759"/>
<feature type="compositionally biased region" description="Basic and acidic residues" evidence="2">
    <location>
        <begin position="167"/>
        <end position="182"/>
    </location>
</feature>
<dbReference type="AlphaFoldDB" id="U6GDL6"/>
<dbReference type="SUPFAM" id="SSF54197">
    <property type="entry name" value="HIT-like"/>
    <property type="match status" value="1"/>
</dbReference>
<feature type="region of interest" description="Disordered" evidence="2">
    <location>
        <begin position="239"/>
        <end position="272"/>
    </location>
</feature>
<reference evidence="4" key="1">
    <citation type="submission" date="2013-10" db="EMBL/GenBank/DDBJ databases">
        <title>Genomic analysis of the causative agents of coccidiosis in chickens.</title>
        <authorList>
            <person name="Reid A.J."/>
            <person name="Blake D."/>
            <person name="Billington K."/>
            <person name="Browne H."/>
            <person name="Dunn M."/>
            <person name="Hung S."/>
            <person name="Kawahara F."/>
            <person name="Miranda-Saavedra D."/>
            <person name="Mourier T."/>
            <person name="Nagra H."/>
            <person name="Otto T.D."/>
            <person name="Rawlings N."/>
            <person name="Sanchez A."/>
            <person name="Sanders M."/>
            <person name="Subramaniam C."/>
            <person name="Tay Y."/>
            <person name="Dear P."/>
            <person name="Doerig C."/>
            <person name="Gruber A."/>
            <person name="Parkinson J."/>
            <person name="Shirley M."/>
            <person name="Wan K.L."/>
            <person name="Berriman M."/>
            <person name="Tomley F."/>
            <person name="Pain A."/>
        </authorList>
    </citation>
    <scope>NUCLEOTIDE SEQUENCE</scope>
    <source>
        <strain evidence="4">Houghton</strain>
    </source>
</reference>
<feature type="domain" description="RRM" evidence="3">
    <location>
        <begin position="518"/>
        <end position="598"/>
    </location>
</feature>
<name>U6GDL6_EIMAC</name>
<dbReference type="GO" id="GO:0000398">
    <property type="term" value="P:mRNA splicing, via spliceosome"/>
    <property type="evidence" value="ECO:0007669"/>
    <property type="project" value="TreeGrafter"/>
</dbReference>
<dbReference type="InterPro" id="IPR012677">
    <property type="entry name" value="Nucleotide-bd_a/b_plait_sf"/>
</dbReference>
<evidence type="ECO:0000259" key="3">
    <source>
        <dbReference type="PROSITE" id="PS50102"/>
    </source>
</evidence>
<evidence type="ECO:0000256" key="2">
    <source>
        <dbReference type="SAM" id="MobiDB-lite"/>
    </source>
</evidence>
<dbReference type="EMBL" id="HG670855">
    <property type="protein sequence ID" value="CDI78361.1"/>
    <property type="molecule type" value="Genomic_DNA"/>
</dbReference>
<proteinExistence type="predicted"/>
<evidence type="ECO:0000313" key="5">
    <source>
        <dbReference type="Proteomes" id="UP000018050"/>
    </source>
</evidence>
<keyword evidence="1" id="KW-0694">RNA-binding</keyword>
<feature type="compositionally biased region" description="Low complexity" evidence="2">
    <location>
        <begin position="251"/>
        <end position="266"/>
    </location>
</feature>
<dbReference type="GO" id="GO:0003723">
    <property type="term" value="F:RNA binding"/>
    <property type="evidence" value="ECO:0007669"/>
    <property type="project" value="UniProtKB-UniRule"/>
</dbReference>
<feature type="compositionally biased region" description="Polar residues" evidence="2">
    <location>
        <begin position="124"/>
        <end position="136"/>
    </location>
</feature>
<sequence length="846" mass="91736">MARVLLCGEVRGRISELHRLLQQLQKKGPFDFVLCTGSFFATAEEQGRAPETSNSSPQDSRSERPLNSNEAPPGALREAVCAALLQQFPSAFGELQRCCSSLPIPLYILDEAASRCVQKLQKQNRITAGAQPSSSAEGPHRVKTEDPPAPPAAAARSAAPSESPAADIKDIKEEPNGEKSPKENGSGVESNNLPQADPAVSRAPGCAYTPLRLLDNVWLLAGAGVTELHGLNIAFYGGQGPPELSDAPSEQQTQDQQEQQQQQQQQPVSDDRGAAFALSLANGWGGFEAFRGRIDILLTTRPPLGIFDGLPPGVAPALLPHQQNQQQQQQQQQEQQQQQNENDPAVTDGKKESPAVAGAEESSTNSEGLYCFEAGLKQADMVGYSMRLISLGVVGEKGPQVKAFHALQLRPTTEMLEQVQQQVQQQQQPGELKQEELENAATAADAAQEARAALYCVPLECNSPNPFVCVSRQGLLQLHASPAAAGEGPSLSPTQLSPYPGAGVHGPQRPFKRQRETGVVLVENLPYAVTDEGPLKDAMEQFGTVKFVFMPKDKADPTRGTGKAFVVYVDPKCAAKATEASGQLEGGGRPLRLRLYYDKIPFDRPAGEKRVKCSDVIATEPHADCWFCLANPQVEKHMIVDIADRLYSAVPKGGLTSLHMLLIPIAHLPSLAYADADTRREAAELVAAARKAFHKQSLDLVVYERYVPMKTTKAMHCQLQAIPCDRSQALRSGELFEKRARRAGLSLQKLPSSSDITALSELAKDPNLGYFYVEVPGVCTARGQTIDRYLHVQSGRENGKIPMNFGREVMAELLGEKDKVNWQSCLLPKDQEERLAAALRNILAAG</sequence>
<dbReference type="InterPro" id="IPR006768">
    <property type="entry name" value="Cwf19-like_C_dom-1"/>
</dbReference>
<reference evidence="4" key="2">
    <citation type="submission" date="2013-10" db="EMBL/GenBank/DDBJ databases">
        <authorList>
            <person name="Aslett M."/>
        </authorList>
    </citation>
    <scope>NUCLEOTIDE SEQUENCE</scope>
    <source>
        <strain evidence="4">Houghton</strain>
    </source>
</reference>
<feature type="region of interest" description="Disordered" evidence="2">
    <location>
        <begin position="44"/>
        <end position="73"/>
    </location>
</feature>
<dbReference type="RefSeq" id="XP_013251423.1">
    <property type="nucleotide sequence ID" value="XM_013395969.1"/>
</dbReference>
<feature type="region of interest" description="Disordered" evidence="2">
    <location>
        <begin position="124"/>
        <end position="200"/>
    </location>
</feature>
<evidence type="ECO:0000313" key="4">
    <source>
        <dbReference type="EMBL" id="CDI78361.1"/>
    </source>
</evidence>
<feature type="region of interest" description="Disordered" evidence="2">
    <location>
        <begin position="483"/>
        <end position="511"/>
    </location>
</feature>
<dbReference type="SUPFAM" id="SSF54928">
    <property type="entry name" value="RNA-binding domain, RBD"/>
    <property type="match status" value="1"/>
</dbReference>
<dbReference type="Gene3D" id="3.30.428.10">
    <property type="entry name" value="HIT-like"/>
    <property type="match status" value="1"/>
</dbReference>
<dbReference type="GO" id="GO:0061632">
    <property type="term" value="F:RNA lariat debranching enzyme activator activity"/>
    <property type="evidence" value="ECO:0007669"/>
    <property type="project" value="TreeGrafter"/>
</dbReference>
<dbReference type="InterPro" id="IPR035979">
    <property type="entry name" value="RBD_domain_sf"/>
</dbReference>